<dbReference type="OrthoDB" id="4154404at2759"/>
<proteinExistence type="predicted"/>
<sequence length="332" mass="34597">MTHSTPISFCFLLAPILSVLAQDLSAGLAGCTEVDCPNDGWDSCTVADESFAGIGLSGITGVPNSLDDISLVKGVHIEDSKDNDTHNGADKTRSFRSVYYIGTPPNVDVDELSGCAVVFNDPPTGHFPRPIINDSVNVDTRAAYGTCPDVIKQGCIDKLTDQARKTKYNGANPCSTLQSTLHNNPPDECSDLTGAGDGLGNFDVVSLGNLSTISKSDNASSKCWPVLPKSNNLAQLADDTAMGNYTNDGLLAEMYKITPVLTVFTSSNNSKSLVNETSASLTCLKVVTTPNIDNGTDTDTDTDPGTGAAALSTASMAVVTLGALATAMFALL</sequence>
<accession>A0A1L9SYW9</accession>
<evidence type="ECO:0000313" key="3">
    <source>
        <dbReference type="Proteomes" id="UP000184356"/>
    </source>
</evidence>
<dbReference type="Proteomes" id="UP000184356">
    <property type="component" value="Unassembled WGS sequence"/>
</dbReference>
<keyword evidence="3" id="KW-1185">Reference proteome</keyword>
<protein>
    <submittedName>
        <fullName evidence="2">Uncharacterized protein</fullName>
    </submittedName>
</protein>
<dbReference type="VEuPathDB" id="FungiDB:ASPSYDRAFT_73839"/>
<dbReference type="EMBL" id="KV878602">
    <property type="protein sequence ID" value="OJJ52390.1"/>
    <property type="molecule type" value="Genomic_DNA"/>
</dbReference>
<gene>
    <name evidence="2" type="ORF">ASPSYDRAFT_73839</name>
</gene>
<dbReference type="AlphaFoldDB" id="A0A1L9SYW9"/>
<dbReference type="STRING" id="1036612.A0A1L9SYW9"/>
<name>A0A1L9SYW9_9EURO</name>
<organism evidence="2 3">
    <name type="scientific">Aspergillus sydowii CBS 593.65</name>
    <dbReference type="NCBI Taxonomy" id="1036612"/>
    <lineage>
        <taxon>Eukaryota</taxon>
        <taxon>Fungi</taxon>
        <taxon>Dikarya</taxon>
        <taxon>Ascomycota</taxon>
        <taxon>Pezizomycotina</taxon>
        <taxon>Eurotiomycetes</taxon>
        <taxon>Eurotiomycetidae</taxon>
        <taxon>Eurotiales</taxon>
        <taxon>Aspergillaceae</taxon>
        <taxon>Aspergillus</taxon>
        <taxon>Aspergillus subgen. Nidulantes</taxon>
    </lineage>
</organism>
<keyword evidence="1" id="KW-0732">Signal</keyword>
<dbReference type="GeneID" id="63766816"/>
<evidence type="ECO:0000313" key="2">
    <source>
        <dbReference type="EMBL" id="OJJ52390.1"/>
    </source>
</evidence>
<feature type="chain" id="PRO_5012295892" evidence="1">
    <location>
        <begin position="22"/>
        <end position="332"/>
    </location>
</feature>
<feature type="signal peptide" evidence="1">
    <location>
        <begin position="1"/>
        <end position="21"/>
    </location>
</feature>
<reference evidence="3" key="1">
    <citation type="journal article" date="2017" name="Genome Biol.">
        <title>Comparative genomics reveals high biological diversity and specific adaptations in the industrially and medically important fungal genus Aspergillus.</title>
        <authorList>
            <person name="de Vries R.P."/>
            <person name="Riley R."/>
            <person name="Wiebenga A."/>
            <person name="Aguilar-Osorio G."/>
            <person name="Amillis S."/>
            <person name="Uchima C.A."/>
            <person name="Anderluh G."/>
            <person name="Asadollahi M."/>
            <person name="Askin M."/>
            <person name="Barry K."/>
            <person name="Battaglia E."/>
            <person name="Bayram O."/>
            <person name="Benocci T."/>
            <person name="Braus-Stromeyer S.A."/>
            <person name="Caldana C."/>
            <person name="Canovas D."/>
            <person name="Cerqueira G.C."/>
            <person name="Chen F."/>
            <person name="Chen W."/>
            <person name="Choi C."/>
            <person name="Clum A."/>
            <person name="Dos Santos R.A."/>
            <person name="Damasio A.R."/>
            <person name="Diallinas G."/>
            <person name="Emri T."/>
            <person name="Fekete E."/>
            <person name="Flipphi M."/>
            <person name="Freyberg S."/>
            <person name="Gallo A."/>
            <person name="Gournas C."/>
            <person name="Habgood R."/>
            <person name="Hainaut M."/>
            <person name="Harispe M.L."/>
            <person name="Henrissat B."/>
            <person name="Hilden K.S."/>
            <person name="Hope R."/>
            <person name="Hossain A."/>
            <person name="Karabika E."/>
            <person name="Karaffa L."/>
            <person name="Karanyi Z."/>
            <person name="Krasevec N."/>
            <person name="Kuo A."/>
            <person name="Kusch H."/>
            <person name="LaButti K."/>
            <person name="Lagendijk E.L."/>
            <person name="Lapidus A."/>
            <person name="Levasseur A."/>
            <person name="Lindquist E."/>
            <person name="Lipzen A."/>
            <person name="Logrieco A.F."/>
            <person name="MacCabe A."/>
            <person name="Maekelae M.R."/>
            <person name="Malavazi I."/>
            <person name="Melin P."/>
            <person name="Meyer V."/>
            <person name="Mielnichuk N."/>
            <person name="Miskei M."/>
            <person name="Molnar A.P."/>
            <person name="Mule G."/>
            <person name="Ngan C.Y."/>
            <person name="Orejas M."/>
            <person name="Orosz E."/>
            <person name="Ouedraogo J.P."/>
            <person name="Overkamp K.M."/>
            <person name="Park H.-S."/>
            <person name="Perrone G."/>
            <person name="Piumi F."/>
            <person name="Punt P.J."/>
            <person name="Ram A.F."/>
            <person name="Ramon A."/>
            <person name="Rauscher S."/>
            <person name="Record E."/>
            <person name="Riano-Pachon D.M."/>
            <person name="Robert V."/>
            <person name="Roehrig J."/>
            <person name="Ruller R."/>
            <person name="Salamov A."/>
            <person name="Salih N.S."/>
            <person name="Samson R.A."/>
            <person name="Sandor E."/>
            <person name="Sanguinetti M."/>
            <person name="Schuetze T."/>
            <person name="Sepcic K."/>
            <person name="Shelest E."/>
            <person name="Sherlock G."/>
            <person name="Sophianopoulou V."/>
            <person name="Squina F.M."/>
            <person name="Sun H."/>
            <person name="Susca A."/>
            <person name="Todd R.B."/>
            <person name="Tsang A."/>
            <person name="Unkles S.E."/>
            <person name="van de Wiele N."/>
            <person name="van Rossen-Uffink D."/>
            <person name="Oliveira J.V."/>
            <person name="Vesth T.C."/>
            <person name="Visser J."/>
            <person name="Yu J.-H."/>
            <person name="Zhou M."/>
            <person name="Andersen M.R."/>
            <person name="Archer D.B."/>
            <person name="Baker S.E."/>
            <person name="Benoit I."/>
            <person name="Brakhage A.A."/>
            <person name="Braus G.H."/>
            <person name="Fischer R."/>
            <person name="Frisvad J.C."/>
            <person name="Goldman G.H."/>
            <person name="Houbraken J."/>
            <person name="Oakley B."/>
            <person name="Pocsi I."/>
            <person name="Scazzocchio C."/>
            <person name="Seiboth B."/>
            <person name="vanKuyk P.A."/>
            <person name="Wortman J."/>
            <person name="Dyer P.S."/>
            <person name="Grigoriev I.V."/>
        </authorList>
    </citation>
    <scope>NUCLEOTIDE SEQUENCE [LARGE SCALE GENOMIC DNA]</scope>
    <source>
        <strain evidence="3">CBS 593.65</strain>
    </source>
</reference>
<evidence type="ECO:0000256" key="1">
    <source>
        <dbReference type="SAM" id="SignalP"/>
    </source>
</evidence>
<dbReference type="RefSeq" id="XP_040696196.1">
    <property type="nucleotide sequence ID" value="XM_040850743.1"/>
</dbReference>